<dbReference type="EMBL" id="AZGF01000039">
    <property type="protein sequence ID" value="KRM09563.1"/>
    <property type="molecule type" value="Genomic_DNA"/>
</dbReference>
<proteinExistence type="predicted"/>
<evidence type="ECO:0000313" key="2">
    <source>
        <dbReference type="Proteomes" id="UP000051820"/>
    </source>
</evidence>
<comment type="caution">
    <text evidence="1">The sequence shown here is derived from an EMBL/GenBank/DDBJ whole genome shotgun (WGS) entry which is preliminary data.</text>
</comment>
<gene>
    <name evidence="1" type="ORF">FD16_GL001616</name>
</gene>
<protein>
    <submittedName>
        <fullName evidence="1">Uncharacterized protein</fullName>
    </submittedName>
</protein>
<sequence>MFAIGSSLTAPLSLEVATALAEVEVLDGVLSKAELPNPEFTADVFKIVSVFALVPAVTAEFDAEVVDVAEVASVLSELPALDALVLELSETADPLLFKLLLLADFAALLSVVVSANPVPAENATPIPNVIIEIAEYTQNLPTLYIL</sequence>
<name>A0A0R1W0B7_9LACO</name>
<evidence type="ECO:0000313" key="1">
    <source>
        <dbReference type="EMBL" id="KRM09563.1"/>
    </source>
</evidence>
<reference evidence="1 2" key="1">
    <citation type="journal article" date="2015" name="Genome Announc.">
        <title>Expanding the biotechnology potential of lactobacilli through comparative genomics of 213 strains and associated genera.</title>
        <authorList>
            <person name="Sun Z."/>
            <person name="Harris H.M."/>
            <person name="McCann A."/>
            <person name="Guo C."/>
            <person name="Argimon S."/>
            <person name="Zhang W."/>
            <person name="Yang X."/>
            <person name="Jeffery I.B."/>
            <person name="Cooney J.C."/>
            <person name="Kagawa T.F."/>
            <person name="Liu W."/>
            <person name="Song Y."/>
            <person name="Salvetti E."/>
            <person name="Wrobel A."/>
            <person name="Rasinkangas P."/>
            <person name="Parkhill J."/>
            <person name="Rea M.C."/>
            <person name="O'Sullivan O."/>
            <person name="Ritari J."/>
            <person name="Douillard F.P."/>
            <person name="Paul Ross R."/>
            <person name="Yang R."/>
            <person name="Briner A.E."/>
            <person name="Felis G.E."/>
            <person name="de Vos W.M."/>
            <person name="Barrangou R."/>
            <person name="Klaenhammer T.R."/>
            <person name="Caufield P.W."/>
            <person name="Cui Y."/>
            <person name="Zhang H."/>
            <person name="O'Toole P.W."/>
        </authorList>
    </citation>
    <scope>NUCLEOTIDE SEQUENCE [LARGE SCALE GENOMIC DNA]</scope>
    <source>
        <strain evidence="1 2">DSM 5007</strain>
    </source>
</reference>
<dbReference type="Proteomes" id="UP000051820">
    <property type="component" value="Unassembled WGS sequence"/>
</dbReference>
<keyword evidence="2" id="KW-1185">Reference proteome</keyword>
<organism evidence="1 2">
    <name type="scientific">Paucilactobacillus suebicus DSM 5007 = KCTC 3549</name>
    <dbReference type="NCBI Taxonomy" id="1423807"/>
    <lineage>
        <taxon>Bacteria</taxon>
        <taxon>Bacillati</taxon>
        <taxon>Bacillota</taxon>
        <taxon>Bacilli</taxon>
        <taxon>Lactobacillales</taxon>
        <taxon>Lactobacillaceae</taxon>
        <taxon>Paucilactobacillus</taxon>
    </lineage>
</organism>
<dbReference type="AlphaFoldDB" id="A0A0R1W0B7"/>
<accession>A0A0R1W0B7</accession>